<reference evidence="3 4" key="1">
    <citation type="submission" date="2015-01" db="EMBL/GenBank/DDBJ databases">
        <title>The Genome Sequence of Capronia semiimmersa CBS27337.</title>
        <authorList>
            <consortium name="The Broad Institute Genomics Platform"/>
            <person name="Cuomo C."/>
            <person name="de Hoog S."/>
            <person name="Gorbushina A."/>
            <person name="Stielow B."/>
            <person name="Teixiera M."/>
            <person name="Abouelleil A."/>
            <person name="Chapman S.B."/>
            <person name="Priest M."/>
            <person name="Young S.K."/>
            <person name="Wortman J."/>
            <person name="Nusbaum C."/>
            <person name="Birren B."/>
        </authorList>
    </citation>
    <scope>NUCLEOTIDE SEQUENCE [LARGE SCALE GENOMIC DNA]</scope>
    <source>
        <strain evidence="3 4">CBS 27337</strain>
    </source>
</reference>
<dbReference type="PANTHER" id="PTHR46729">
    <property type="entry name" value="LEUKOCYTE RECEPTOR CLUSTER MEMBER 9"/>
    <property type="match status" value="1"/>
</dbReference>
<dbReference type="InterPro" id="IPR042653">
    <property type="entry name" value="Leng9"/>
</dbReference>
<dbReference type="Pfam" id="PF04457">
    <property type="entry name" value="MJ1316"/>
    <property type="match status" value="1"/>
</dbReference>
<evidence type="ECO:0000313" key="3">
    <source>
        <dbReference type="EMBL" id="KIW70265.1"/>
    </source>
</evidence>
<evidence type="ECO:0000256" key="1">
    <source>
        <dbReference type="SAM" id="MobiDB-lite"/>
    </source>
</evidence>
<name>A0A0D2FUR5_9EURO</name>
<evidence type="ECO:0000259" key="2">
    <source>
        <dbReference type="Pfam" id="PF04457"/>
    </source>
</evidence>
<dbReference type="HOGENOM" id="CLU_128310_0_0_1"/>
<protein>
    <recommendedName>
        <fullName evidence="2">MJ1316 RNA cyclic group end recognition domain-containing protein</fullName>
    </recommendedName>
</protein>
<accession>A0A0D2FUR5</accession>
<dbReference type="AlphaFoldDB" id="A0A0D2FUR5"/>
<sequence length="183" mass="21093">MAGGSHTDDHAQQSRSNAIDLLRSVAQEHLQEIDEERIQENHDVIRKTQELERYAKHKRQGNAPSNNDTPLPKMRTAQDVLSRLQWDKGLEISKYLVGYLERFEGIKEMPARSWISESTDEEWIPQHRIKYFKKICEGGDHEIVWDRETRVDKIFGTGAGARCVDENDKVDIASENGGVRLRP</sequence>
<dbReference type="InterPro" id="IPR040459">
    <property type="entry name" value="MJ1316"/>
</dbReference>
<organism evidence="3 4">
    <name type="scientific">Phialophora macrospora</name>
    <dbReference type="NCBI Taxonomy" id="1851006"/>
    <lineage>
        <taxon>Eukaryota</taxon>
        <taxon>Fungi</taxon>
        <taxon>Dikarya</taxon>
        <taxon>Ascomycota</taxon>
        <taxon>Pezizomycotina</taxon>
        <taxon>Eurotiomycetes</taxon>
        <taxon>Chaetothyriomycetidae</taxon>
        <taxon>Chaetothyriales</taxon>
        <taxon>Herpotrichiellaceae</taxon>
        <taxon>Phialophora</taxon>
    </lineage>
</organism>
<gene>
    <name evidence="3" type="ORF">PV04_02549</name>
</gene>
<feature type="domain" description="MJ1316 RNA cyclic group end recognition" evidence="2">
    <location>
        <begin position="74"/>
        <end position="147"/>
    </location>
</feature>
<feature type="region of interest" description="Disordered" evidence="1">
    <location>
        <begin position="50"/>
        <end position="73"/>
    </location>
</feature>
<proteinExistence type="predicted"/>
<dbReference type="EMBL" id="KN846957">
    <property type="protein sequence ID" value="KIW70265.1"/>
    <property type="molecule type" value="Genomic_DNA"/>
</dbReference>
<dbReference type="Proteomes" id="UP000054266">
    <property type="component" value="Unassembled WGS sequence"/>
</dbReference>
<evidence type="ECO:0000313" key="4">
    <source>
        <dbReference type="Proteomes" id="UP000054266"/>
    </source>
</evidence>
<dbReference type="STRING" id="5601.A0A0D2FUR5"/>
<keyword evidence="4" id="KW-1185">Reference proteome</keyword>
<dbReference type="PANTHER" id="PTHR46729:SF1">
    <property type="entry name" value="LEUKOCYTE RECEPTOR CLUSTER MEMBER 9"/>
    <property type="match status" value="1"/>
</dbReference>